<accession>A0AA39Q4L2</accession>
<reference evidence="1" key="1">
    <citation type="submission" date="2023-06" db="EMBL/GenBank/DDBJ databases">
        <authorList>
            <consortium name="Lawrence Berkeley National Laboratory"/>
            <person name="Ahrendt S."/>
            <person name="Sahu N."/>
            <person name="Indic B."/>
            <person name="Wong-Bajracharya J."/>
            <person name="Merenyi Z."/>
            <person name="Ke H.-M."/>
            <person name="Monk M."/>
            <person name="Kocsube S."/>
            <person name="Drula E."/>
            <person name="Lipzen A."/>
            <person name="Balint B."/>
            <person name="Henrissat B."/>
            <person name="Andreopoulos B."/>
            <person name="Martin F.M."/>
            <person name="Harder C.B."/>
            <person name="Rigling D."/>
            <person name="Ford K.L."/>
            <person name="Foster G.D."/>
            <person name="Pangilinan J."/>
            <person name="Papanicolaou A."/>
            <person name="Barry K."/>
            <person name="LaButti K."/>
            <person name="Viragh M."/>
            <person name="Koriabine M."/>
            <person name="Yan M."/>
            <person name="Riley R."/>
            <person name="Champramary S."/>
            <person name="Plett K.L."/>
            <person name="Tsai I.J."/>
            <person name="Slot J."/>
            <person name="Sipos G."/>
            <person name="Plett J."/>
            <person name="Nagy L.G."/>
            <person name="Grigoriev I.V."/>
        </authorList>
    </citation>
    <scope>NUCLEOTIDE SEQUENCE</scope>
    <source>
        <strain evidence="1">HWK02</strain>
    </source>
</reference>
<gene>
    <name evidence="1" type="ORF">EDD18DRAFT_1106040</name>
</gene>
<comment type="caution">
    <text evidence="1">The sequence shown here is derived from an EMBL/GenBank/DDBJ whole genome shotgun (WGS) entry which is preliminary data.</text>
</comment>
<proteinExistence type="predicted"/>
<protein>
    <submittedName>
        <fullName evidence="1">Uncharacterized protein</fullName>
    </submittedName>
</protein>
<dbReference type="Proteomes" id="UP001175228">
    <property type="component" value="Unassembled WGS sequence"/>
</dbReference>
<keyword evidence="2" id="KW-1185">Reference proteome</keyword>
<organism evidence="1 2">
    <name type="scientific">Armillaria luteobubalina</name>
    <dbReference type="NCBI Taxonomy" id="153913"/>
    <lineage>
        <taxon>Eukaryota</taxon>
        <taxon>Fungi</taxon>
        <taxon>Dikarya</taxon>
        <taxon>Basidiomycota</taxon>
        <taxon>Agaricomycotina</taxon>
        <taxon>Agaricomycetes</taxon>
        <taxon>Agaricomycetidae</taxon>
        <taxon>Agaricales</taxon>
        <taxon>Marasmiineae</taxon>
        <taxon>Physalacriaceae</taxon>
        <taxon>Armillaria</taxon>
    </lineage>
</organism>
<evidence type="ECO:0000313" key="1">
    <source>
        <dbReference type="EMBL" id="KAK0496162.1"/>
    </source>
</evidence>
<name>A0AA39Q4L2_9AGAR</name>
<sequence>MLLIAFDKRVPHFLVTFSIWVPPFIPARRADLGLYIVRINNSEAIRLGVSPLLEKTAAVYSPDQHVNNGPCVEELDEDIHARTGIYFWQRQRKGPCALHSPVNLGTIFNILAYHGQRNLFLQTIWMGLTKGLSVLFNKAYLLPGQSKTQSMIHVDGN</sequence>
<dbReference type="AlphaFoldDB" id="A0AA39Q4L2"/>
<evidence type="ECO:0000313" key="2">
    <source>
        <dbReference type="Proteomes" id="UP001175228"/>
    </source>
</evidence>
<dbReference type="EMBL" id="JAUEPU010000016">
    <property type="protein sequence ID" value="KAK0496162.1"/>
    <property type="molecule type" value="Genomic_DNA"/>
</dbReference>